<organism evidence="7 8">
    <name type="scientific">Enterobacter cancerogenus</name>
    <dbReference type="NCBI Taxonomy" id="69218"/>
    <lineage>
        <taxon>Bacteria</taxon>
        <taxon>Pseudomonadati</taxon>
        <taxon>Pseudomonadota</taxon>
        <taxon>Gammaproteobacteria</taxon>
        <taxon>Enterobacterales</taxon>
        <taxon>Enterobacteriaceae</taxon>
        <taxon>Enterobacter</taxon>
        <taxon>Enterobacter cloacae complex</taxon>
    </lineage>
</organism>
<protein>
    <submittedName>
        <fullName evidence="7">ABC transporter (Iron.B12.siderophore.hemin), ATP-binding component</fullName>
        <ecNumber evidence="7">3.6.3.-</ecNumber>
    </submittedName>
</protein>
<dbReference type="SUPFAM" id="SSF52540">
    <property type="entry name" value="P-loop containing nucleoside triphosphate hydrolases"/>
    <property type="match status" value="1"/>
</dbReference>
<keyword evidence="2" id="KW-0547">Nucleotide-binding</keyword>
<dbReference type="InterPro" id="IPR003439">
    <property type="entry name" value="ABC_transporter-like_ATP-bd"/>
</dbReference>
<comment type="function">
    <text evidence="5">Part of the ABC transporter complex HmuTUV involved in hemin import. Responsible for energy coupling to the transport system.</text>
</comment>
<dbReference type="SMART" id="SM00382">
    <property type="entry name" value="AAA"/>
    <property type="match status" value="1"/>
</dbReference>
<dbReference type="InterPro" id="IPR017871">
    <property type="entry name" value="ABC_transporter-like_CS"/>
</dbReference>
<dbReference type="GO" id="GO:0005524">
    <property type="term" value="F:ATP binding"/>
    <property type="evidence" value="ECO:0007669"/>
    <property type="project" value="UniProtKB-KW"/>
</dbReference>
<dbReference type="Proteomes" id="UP000351155">
    <property type="component" value="Unassembled WGS sequence"/>
</dbReference>
<accession>A0A484W8Z9</accession>
<evidence type="ECO:0000313" key="8">
    <source>
        <dbReference type="Proteomes" id="UP000351155"/>
    </source>
</evidence>
<keyword evidence="7" id="KW-0378">Hydrolase</keyword>
<evidence type="ECO:0000256" key="5">
    <source>
        <dbReference type="ARBA" id="ARBA00037066"/>
    </source>
</evidence>
<keyword evidence="1" id="KW-0813">Transport</keyword>
<dbReference type="Pfam" id="PF00005">
    <property type="entry name" value="ABC_tran"/>
    <property type="match status" value="1"/>
</dbReference>
<evidence type="ECO:0000259" key="6">
    <source>
        <dbReference type="PROSITE" id="PS50893"/>
    </source>
</evidence>
<gene>
    <name evidence="7" type="primary">hmuV_1</name>
    <name evidence="7" type="ORF">NCTC12126_00248</name>
</gene>
<reference evidence="7 8" key="1">
    <citation type="submission" date="2019-03" db="EMBL/GenBank/DDBJ databases">
        <authorList>
            <consortium name="Pathogen Informatics"/>
        </authorList>
    </citation>
    <scope>NUCLEOTIDE SEQUENCE [LARGE SCALE GENOMIC DNA]</scope>
    <source>
        <strain evidence="7 8">NCTC12126</strain>
    </source>
</reference>
<evidence type="ECO:0000256" key="1">
    <source>
        <dbReference type="ARBA" id="ARBA00022448"/>
    </source>
</evidence>
<dbReference type="PANTHER" id="PTHR42794">
    <property type="entry name" value="HEMIN IMPORT ATP-BINDING PROTEIN HMUV"/>
    <property type="match status" value="1"/>
</dbReference>
<proteinExistence type="predicted"/>
<dbReference type="PROSITE" id="PS50893">
    <property type="entry name" value="ABC_TRANSPORTER_2"/>
    <property type="match status" value="1"/>
</dbReference>
<feature type="domain" description="ABC transporter" evidence="6">
    <location>
        <begin position="14"/>
        <end position="248"/>
    </location>
</feature>
<evidence type="ECO:0000256" key="3">
    <source>
        <dbReference type="ARBA" id="ARBA00022840"/>
    </source>
</evidence>
<evidence type="ECO:0000313" key="7">
    <source>
        <dbReference type="EMBL" id="VFS06775.1"/>
    </source>
</evidence>
<evidence type="ECO:0000256" key="4">
    <source>
        <dbReference type="ARBA" id="ARBA00022967"/>
    </source>
</evidence>
<keyword evidence="3 7" id="KW-0067">ATP-binding</keyword>
<keyword evidence="4" id="KW-1278">Translocase</keyword>
<dbReference type="CDD" id="cd03214">
    <property type="entry name" value="ABC_Iron-Siderophores_B12_Hemin"/>
    <property type="match status" value="1"/>
</dbReference>
<dbReference type="Gene3D" id="3.40.50.300">
    <property type="entry name" value="P-loop containing nucleotide triphosphate hydrolases"/>
    <property type="match status" value="1"/>
</dbReference>
<dbReference type="EMBL" id="CAADIW010000002">
    <property type="protein sequence ID" value="VFS06775.1"/>
    <property type="molecule type" value="Genomic_DNA"/>
</dbReference>
<evidence type="ECO:0000256" key="2">
    <source>
        <dbReference type="ARBA" id="ARBA00022741"/>
    </source>
</evidence>
<dbReference type="AlphaFoldDB" id="A0A484W8Z9"/>
<name>A0A484W8Z9_9ENTR</name>
<dbReference type="GO" id="GO:0016887">
    <property type="term" value="F:ATP hydrolysis activity"/>
    <property type="evidence" value="ECO:0007669"/>
    <property type="project" value="InterPro"/>
</dbReference>
<dbReference type="EC" id="3.6.3.-" evidence="7"/>
<dbReference type="PANTHER" id="PTHR42794:SF1">
    <property type="entry name" value="HEMIN IMPORT ATP-BINDING PROTEIN HMUV"/>
    <property type="match status" value="1"/>
</dbReference>
<dbReference type="PROSITE" id="PS00211">
    <property type="entry name" value="ABC_TRANSPORTER_1"/>
    <property type="match status" value="1"/>
</dbReference>
<sequence>MSVSVHRLSSGSVDNVLDVTIQALSSPGGTTLLSDVCFEARAGECLAVIGPNGSGKTSLLRAIGSELTHLKGDIRLMGRTVTALTRQQRAKQVAVLSQHDAPDLRLSVEDYVALGRIPHAGDAPRHIHDAIVDDAIRETGLQRLRERSLFALSGGERQRAALARVLAQTPKLVLLDEPTNHLDPPGRVELLSLVKSKGITVVAVLHDLTLAEAFADRILLLSRGRSVVCDVPEKVLVSEHLYPIFGLTSFTVAHPHTGKSLRIFDVPRCA</sequence>
<dbReference type="InterPro" id="IPR003593">
    <property type="entry name" value="AAA+_ATPase"/>
</dbReference>
<dbReference type="InterPro" id="IPR027417">
    <property type="entry name" value="P-loop_NTPase"/>
</dbReference>